<accession>A0A1G6DIQ1</accession>
<dbReference type="CDD" id="cd01189">
    <property type="entry name" value="INT_ICEBs1_C_like"/>
    <property type="match status" value="1"/>
</dbReference>
<dbReference type="RefSeq" id="WP_074486683.1">
    <property type="nucleotide sequence ID" value="NZ_FMXP01000040.1"/>
</dbReference>
<protein>
    <submittedName>
        <fullName evidence="5">Site-specific recombinase XerD</fullName>
    </submittedName>
</protein>
<keyword evidence="3" id="KW-0233">DNA recombination</keyword>
<dbReference type="InterPro" id="IPR010998">
    <property type="entry name" value="Integrase_recombinase_N"/>
</dbReference>
<dbReference type="Pfam" id="PF00589">
    <property type="entry name" value="Phage_integrase"/>
    <property type="match status" value="1"/>
</dbReference>
<dbReference type="GO" id="GO:0006310">
    <property type="term" value="P:DNA recombination"/>
    <property type="evidence" value="ECO:0007669"/>
    <property type="project" value="UniProtKB-KW"/>
</dbReference>
<dbReference type="Proteomes" id="UP000182508">
    <property type="component" value="Unassembled WGS sequence"/>
</dbReference>
<dbReference type="Gene3D" id="1.10.150.130">
    <property type="match status" value="1"/>
</dbReference>
<name>A0A1G6DIQ1_9STRE</name>
<dbReference type="Gene3D" id="1.10.443.10">
    <property type="entry name" value="Intergrase catalytic core"/>
    <property type="match status" value="1"/>
</dbReference>
<evidence type="ECO:0000256" key="1">
    <source>
        <dbReference type="ARBA" id="ARBA00008857"/>
    </source>
</evidence>
<organism evidence="5 6">
    <name type="scientific">Streptococcus henryi</name>
    <dbReference type="NCBI Taxonomy" id="439219"/>
    <lineage>
        <taxon>Bacteria</taxon>
        <taxon>Bacillati</taxon>
        <taxon>Bacillota</taxon>
        <taxon>Bacilli</taxon>
        <taxon>Lactobacillales</taxon>
        <taxon>Streptococcaceae</taxon>
        <taxon>Streptococcus</taxon>
    </lineage>
</organism>
<feature type="domain" description="Tyr recombinase" evidence="4">
    <location>
        <begin position="172"/>
        <end position="375"/>
    </location>
</feature>
<evidence type="ECO:0000256" key="2">
    <source>
        <dbReference type="ARBA" id="ARBA00023125"/>
    </source>
</evidence>
<dbReference type="GO" id="GO:0015074">
    <property type="term" value="P:DNA integration"/>
    <property type="evidence" value="ECO:0007669"/>
    <property type="project" value="InterPro"/>
</dbReference>
<dbReference type="eggNOG" id="COG0582">
    <property type="taxonomic scope" value="Bacteria"/>
</dbReference>
<sequence length="384" mass="45292">MYIPQFNPRVRKNKKSGLFFFEIRDNEGKTVEYQSGFNSKRDAENAALEIQQKLRQGYTLDRYTSLYDWFQTWYDLKIRPKKNLSQETKKNYKIYGETLKRLFGDKAIVDIKATEYQRIMNIYGETVGYDYLSRINSIIRKTIKLAQSDRIVIEDFTSNVELFAGKDGQKPEDKYIHSVEDYHKLIRYLEDNLNYEESVVNHIIYTIAKTGMRYGELIGLLDEDSKLEEHYLHTHERYNTTAWKWTLAKNDSSKRYVPIDNKTIKVLTDMKNERERINKQLKIKNKVGFLFFHYGLEHGVPSVATVNKALKKILKELDIQPLITTKGLRHTYGSYLLHNNVDMGVVAKILGHKDIQMLIEVYGHTLTEKIDKEFKQVEEIMKKI</sequence>
<evidence type="ECO:0000256" key="3">
    <source>
        <dbReference type="ARBA" id="ARBA00023172"/>
    </source>
</evidence>
<evidence type="ECO:0000313" key="5">
    <source>
        <dbReference type="EMBL" id="SDB45002.1"/>
    </source>
</evidence>
<dbReference type="AlphaFoldDB" id="A0A1G6DIQ1"/>
<dbReference type="PANTHER" id="PTHR30349">
    <property type="entry name" value="PHAGE INTEGRASE-RELATED"/>
    <property type="match status" value="1"/>
</dbReference>
<dbReference type="PROSITE" id="PS51898">
    <property type="entry name" value="TYR_RECOMBINASE"/>
    <property type="match status" value="1"/>
</dbReference>
<dbReference type="EMBL" id="FMXP01000040">
    <property type="protein sequence ID" value="SDB45002.1"/>
    <property type="molecule type" value="Genomic_DNA"/>
</dbReference>
<dbReference type="InterPro" id="IPR013762">
    <property type="entry name" value="Integrase-like_cat_sf"/>
</dbReference>
<keyword evidence="6" id="KW-1185">Reference proteome</keyword>
<dbReference type="SUPFAM" id="SSF56349">
    <property type="entry name" value="DNA breaking-rejoining enzymes"/>
    <property type="match status" value="1"/>
</dbReference>
<dbReference type="InterPro" id="IPR011010">
    <property type="entry name" value="DNA_brk_join_enz"/>
</dbReference>
<gene>
    <name evidence="5" type="ORF">SAMN02910293_02232</name>
</gene>
<evidence type="ECO:0000259" key="4">
    <source>
        <dbReference type="PROSITE" id="PS51898"/>
    </source>
</evidence>
<keyword evidence="2" id="KW-0238">DNA-binding</keyword>
<dbReference type="GO" id="GO:0003677">
    <property type="term" value="F:DNA binding"/>
    <property type="evidence" value="ECO:0007669"/>
    <property type="project" value="UniProtKB-KW"/>
</dbReference>
<evidence type="ECO:0000313" key="6">
    <source>
        <dbReference type="Proteomes" id="UP000182508"/>
    </source>
</evidence>
<reference evidence="5 6" key="1">
    <citation type="submission" date="2016-10" db="EMBL/GenBank/DDBJ databases">
        <authorList>
            <person name="de Groot N.N."/>
        </authorList>
    </citation>
    <scope>NUCLEOTIDE SEQUENCE [LARGE SCALE GENOMIC DNA]</scope>
    <source>
        <strain evidence="5 6">A-4</strain>
    </source>
</reference>
<dbReference type="STRING" id="439219.SAMN02910293_02232"/>
<proteinExistence type="inferred from homology"/>
<dbReference type="InterPro" id="IPR050090">
    <property type="entry name" value="Tyrosine_recombinase_XerCD"/>
</dbReference>
<comment type="similarity">
    <text evidence="1">Belongs to the 'phage' integrase family.</text>
</comment>
<dbReference type="PANTHER" id="PTHR30349:SF64">
    <property type="entry name" value="PROPHAGE INTEGRASE INTD-RELATED"/>
    <property type="match status" value="1"/>
</dbReference>
<dbReference type="InterPro" id="IPR002104">
    <property type="entry name" value="Integrase_catalytic"/>
</dbReference>